<sequence>MTAAPLPPAPGTSDHMSLALADTVVTLGSGERVDELDSPEAATQWLIDQDLAPETTALLAYCQSRLAGLREDLRAVMHAQVAGEVPPREALENINSALVAAPSARMLHHTVDRGLHRVPIHPLTQLVEHAMAQIAEDAADLLTGPEAGRLALCGAAPCDRFYLRTHGRRQWCSTRCGDRVRAARSYARSKGGQHGRA</sequence>
<evidence type="ECO:0000313" key="2">
    <source>
        <dbReference type="EMBL" id="AXK44859.1"/>
    </source>
</evidence>
<dbReference type="Pfam" id="PF07336">
    <property type="entry name" value="ABATE"/>
    <property type="match status" value="1"/>
</dbReference>
<reference evidence="3 5" key="2">
    <citation type="submission" date="2018-08" db="EMBL/GenBank/DDBJ databases">
        <title>Brachybacterium saurashtrense DSM 23186.</title>
        <authorList>
            <person name="Li Y."/>
        </authorList>
    </citation>
    <scope>NUCLEOTIDE SEQUENCE [LARGE SCALE GENOMIC DNA]</scope>
    <source>
        <strain evidence="3 5">DSM 23186</strain>
    </source>
</reference>
<dbReference type="Proteomes" id="UP000254236">
    <property type="component" value="Chromosome"/>
</dbReference>
<dbReference type="PANTHER" id="PTHR35525">
    <property type="entry name" value="BLL6575 PROTEIN"/>
    <property type="match status" value="1"/>
</dbReference>
<name>A0A345YLQ7_9MICO</name>
<dbReference type="EMBL" id="CP031356">
    <property type="protein sequence ID" value="AXK44859.1"/>
    <property type="molecule type" value="Genomic_DNA"/>
</dbReference>
<evidence type="ECO:0000313" key="5">
    <source>
        <dbReference type="Proteomes" id="UP000282185"/>
    </source>
</evidence>
<dbReference type="OrthoDB" id="3211108at2"/>
<dbReference type="InterPro" id="IPR010852">
    <property type="entry name" value="ABATE"/>
</dbReference>
<dbReference type="PANTHER" id="PTHR35525:SF3">
    <property type="entry name" value="BLL6575 PROTEIN"/>
    <property type="match status" value="1"/>
</dbReference>
<accession>A0A345YLQ7</accession>
<dbReference type="Pfam" id="PF11706">
    <property type="entry name" value="zf-CGNR"/>
    <property type="match status" value="1"/>
</dbReference>
<evidence type="ECO:0000313" key="4">
    <source>
        <dbReference type="Proteomes" id="UP000254236"/>
    </source>
</evidence>
<evidence type="ECO:0000259" key="1">
    <source>
        <dbReference type="Pfam" id="PF11706"/>
    </source>
</evidence>
<protein>
    <recommendedName>
        <fullName evidence="1">Zinc finger CGNR domain-containing protein</fullName>
    </recommendedName>
</protein>
<gene>
    <name evidence="2" type="ORF">DWV08_03935</name>
    <name evidence="3" type="ORF">DXU92_17135</name>
</gene>
<evidence type="ECO:0000313" key="3">
    <source>
        <dbReference type="EMBL" id="RRR20732.1"/>
    </source>
</evidence>
<dbReference type="EMBL" id="QSWH01000016">
    <property type="protein sequence ID" value="RRR20732.1"/>
    <property type="molecule type" value="Genomic_DNA"/>
</dbReference>
<feature type="domain" description="Zinc finger CGNR" evidence="1">
    <location>
        <begin position="149"/>
        <end position="188"/>
    </location>
</feature>
<dbReference type="RefSeq" id="WP_115412612.1">
    <property type="nucleotide sequence ID" value="NZ_ML133893.1"/>
</dbReference>
<dbReference type="KEGG" id="bsau:DWV08_03935"/>
<dbReference type="Gene3D" id="1.10.3300.10">
    <property type="entry name" value="Jann2411-like domain"/>
    <property type="match status" value="1"/>
</dbReference>
<dbReference type="InterPro" id="IPR021005">
    <property type="entry name" value="Znf_CGNR"/>
</dbReference>
<dbReference type="AlphaFoldDB" id="A0A345YLQ7"/>
<dbReference type="InterPro" id="IPR023286">
    <property type="entry name" value="ABATE_dom_sf"/>
</dbReference>
<proteinExistence type="predicted"/>
<dbReference type="Proteomes" id="UP000282185">
    <property type="component" value="Unassembled WGS sequence"/>
</dbReference>
<organism evidence="3 5">
    <name type="scientific">Brachybacterium saurashtrense</name>
    <dbReference type="NCBI Taxonomy" id="556288"/>
    <lineage>
        <taxon>Bacteria</taxon>
        <taxon>Bacillati</taxon>
        <taxon>Actinomycetota</taxon>
        <taxon>Actinomycetes</taxon>
        <taxon>Micrococcales</taxon>
        <taxon>Dermabacteraceae</taxon>
        <taxon>Brachybacterium</taxon>
    </lineage>
</organism>
<keyword evidence="4" id="KW-1185">Reference proteome</keyword>
<dbReference type="SUPFAM" id="SSF160904">
    <property type="entry name" value="Jann2411-like"/>
    <property type="match status" value="1"/>
</dbReference>
<reference evidence="2 4" key="1">
    <citation type="submission" date="2018-07" db="EMBL/GenBank/DDBJ databases">
        <title>Brachybacterium saurashtrense DSM 23186 genome sequence.</title>
        <authorList>
            <person name="Guo L."/>
        </authorList>
    </citation>
    <scope>NUCLEOTIDE SEQUENCE [LARGE SCALE GENOMIC DNA]</scope>
    <source>
        <strain evidence="2 4">DSM 23186</strain>
    </source>
</reference>